<dbReference type="RefSeq" id="XP_026678737.1">
    <property type="nucleotide sequence ID" value="XM_026822936.1"/>
</dbReference>
<comment type="function">
    <text evidence="13">Essential component of the PAM complex, a complex required for the translocation of transit peptide-containing proteins from the inner membrane into the mitochondrial matrix in an ATP-dependent manner. Recruits mitochondrial HSP70 to drive protein translocation into the matrix using ATP as an energy source.</text>
</comment>
<dbReference type="InterPro" id="IPR017303">
    <property type="entry name" value="Tim44"/>
</dbReference>
<dbReference type="Gene3D" id="3.10.450.240">
    <property type="match status" value="1"/>
</dbReference>
<dbReference type="GeneID" id="103508306"/>
<evidence type="ECO:0000256" key="12">
    <source>
        <dbReference type="ARBA" id="ARBA00023136"/>
    </source>
</evidence>
<sequence>MITYVRAVMFSKANIVSKTNYIHRPLNSTVLTSYQSRNYSTPSRKPENFFSKFIDNVKDEMQRSKEMKENLKKFREEAEKLEQSEALKKARQKFHSVESEATKSSDIFKEKIEGLKGKVSGVIDDATKAEFAKKAEQLKEGFGKAAESISESGQKIGQTGAFQTISQTAQAVKKEIDQSTNVQVYRSPEKLRKRLEVETVDDRVFSPNTEATGVELHKDSRFSQSWQEFKQNNPYVHRVMDWKVKYDESNNPVVRASRLITEKVTDLVGGIFQKTELSETLTEICKIDPNFDKTEFLHQCQTDIIPNVLEAMIRGDLEILKDWCHDGPYNILSTPIKQAHLLGYQFCSKILDIDNLDLSMGKVMEQGPVLIISFLSQQILCMRDKAGKVVDGDPDKILRVTHLWVLCRDMNELNPRAAWKLLDMSAQSSEQLL</sequence>
<dbReference type="PANTHER" id="PTHR10721">
    <property type="entry name" value="MITOCHONDRIAL IMPORT INNER MEMBRANE TRANSLOCASE SUBUNIT TIM44"/>
    <property type="match status" value="1"/>
</dbReference>
<dbReference type="PANTHER" id="PTHR10721:SF1">
    <property type="entry name" value="MITOCHONDRIAL IMPORT INNER MEMBRANE TRANSLOCASE SUBUNIT TIM44"/>
    <property type="match status" value="1"/>
</dbReference>
<dbReference type="GO" id="GO:0005743">
    <property type="term" value="C:mitochondrial inner membrane"/>
    <property type="evidence" value="ECO:0007669"/>
    <property type="project" value="UniProtKB-SubCell"/>
</dbReference>
<evidence type="ECO:0000256" key="8">
    <source>
        <dbReference type="ARBA" id="ARBA00022927"/>
    </source>
</evidence>
<accession>A0A1S3CZK3</accession>
<evidence type="ECO:0000256" key="13">
    <source>
        <dbReference type="ARBA" id="ARBA00057148"/>
    </source>
</evidence>
<comment type="similarity">
    <text evidence="2 16">Belongs to the Tim44 family.</text>
</comment>
<organism evidence="19 20">
    <name type="scientific">Diaphorina citri</name>
    <name type="common">Asian citrus psyllid</name>
    <dbReference type="NCBI Taxonomy" id="121845"/>
    <lineage>
        <taxon>Eukaryota</taxon>
        <taxon>Metazoa</taxon>
        <taxon>Ecdysozoa</taxon>
        <taxon>Arthropoda</taxon>
        <taxon>Hexapoda</taxon>
        <taxon>Insecta</taxon>
        <taxon>Pterygota</taxon>
        <taxon>Neoptera</taxon>
        <taxon>Paraneoptera</taxon>
        <taxon>Hemiptera</taxon>
        <taxon>Sternorrhyncha</taxon>
        <taxon>Psylloidea</taxon>
        <taxon>Psyllidae</taxon>
        <taxon>Diaphorininae</taxon>
        <taxon>Diaphorina</taxon>
    </lineage>
</organism>
<evidence type="ECO:0000256" key="1">
    <source>
        <dbReference type="ARBA" id="ARBA00004443"/>
    </source>
</evidence>
<name>A0A1S3CZK3_DIACI</name>
<dbReference type="GO" id="GO:0005524">
    <property type="term" value="F:ATP binding"/>
    <property type="evidence" value="ECO:0007669"/>
    <property type="project" value="UniProtKB-KW"/>
</dbReference>
<keyword evidence="19" id="KW-1185">Reference proteome</keyword>
<dbReference type="SUPFAM" id="SSF54427">
    <property type="entry name" value="NTF2-like"/>
    <property type="match status" value="1"/>
</dbReference>
<evidence type="ECO:0000256" key="3">
    <source>
        <dbReference type="ARBA" id="ARBA00022448"/>
    </source>
</evidence>
<keyword evidence="6 16" id="KW-0999">Mitochondrion inner membrane</keyword>
<dbReference type="KEGG" id="dci:103508306"/>
<evidence type="ECO:0000256" key="2">
    <source>
        <dbReference type="ARBA" id="ARBA00009597"/>
    </source>
</evidence>
<keyword evidence="9" id="KW-0809">Transit peptide</keyword>
<dbReference type="InterPro" id="IPR007379">
    <property type="entry name" value="Tim44-like_dom"/>
</dbReference>
<evidence type="ECO:0000256" key="17">
    <source>
        <dbReference type="SAM" id="Coils"/>
    </source>
</evidence>
<keyword evidence="10 16" id="KW-0811">Translocation</keyword>
<dbReference type="STRING" id="121845.A0A1S3CZK3"/>
<dbReference type="Proteomes" id="UP000079169">
    <property type="component" value="Unplaced"/>
</dbReference>
<evidence type="ECO:0000256" key="11">
    <source>
        <dbReference type="ARBA" id="ARBA00023128"/>
    </source>
</evidence>
<dbReference type="FunFam" id="3.10.450.240:FF:000001">
    <property type="entry name" value="Mitochondrial import inner membrane translocase subunit TIM44"/>
    <property type="match status" value="1"/>
</dbReference>
<keyword evidence="7" id="KW-0067">ATP-binding</keyword>
<dbReference type="GO" id="GO:0051087">
    <property type="term" value="F:protein-folding chaperone binding"/>
    <property type="evidence" value="ECO:0007669"/>
    <property type="project" value="InterPro"/>
</dbReference>
<evidence type="ECO:0000256" key="6">
    <source>
        <dbReference type="ARBA" id="ARBA00022792"/>
    </source>
</evidence>
<comment type="subcellular location">
    <subcellularLocation>
        <location evidence="1">Mitochondrion inner membrane</location>
        <topology evidence="1">Peripheral membrane protein</topology>
        <orientation evidence="1">Matrix side</orientation>
    </subcellularLocation>
</comment>
<reference evidence="20" key="1">
    <citation type="submission" date="2025-08" db="UniProtKB">
        <authorList>
            <consortium name="RefSeq"/>
        </authorList>
    </citation>
    <scope>IDENTIFICATION</scope>
</reference>
<dbReference type="AlphaFoldDB" id="A0A1S3CZK3"/>
<gene>
    <name evidence="20" type="primary">LOC103508306</name>
</gene>
<proteinExistence type="inferred from homology"/>
<keyword evidence="12 16" id="KW-0472">Membrane</keyword>
<evidence type="ECO:0000259" key="18">
    <source>
        <dbReference type="SMART" id="SM00978"/>
    </source>
</evidence>
<dbReference type="SMART" id="SM00978">
    <property type="entry name" value="Tim44"/>
    <property type="match status" value="1"/>
</dbReference>
<evidence type="ECO:0000256" key="15">
    <source>
        <dbReference type="ARBA" id="ARBA00074309"/>
    </source>
</evidence>
<keyword evidence="4" id="KW-0597">Phosphoprotein</keyword>
<evidence type="ECO:0000256" key="14">
    <source>
        <dbReference type="ARBA" id="ARBA00063163"/>
    </source>
</evidence>
<evidence type="ECO:0000256" key="5">
    <source>
        <dbReference type="ARBA" id="ARBA00022741"/>
    </source>
</evidence>
<evidence type="ECO:0000313" key="19">
    <source>
        <dbReference type="Proteomes" id="UP000079169"/>
    </source>
</evidence>
<evidence type="ECO:0000256" key="16">
    <source>
        <dbReference type="PIRNR" id="PIRNR037871"/>
    </source>
</evidence>
<keyword evidence="17" id="KW-0175">Coiled coil</keyword>
<evidence type="ECO:0000256" key="10">
    <source>
        <dbReference type="ARBA" id="ARBA00023010"/>
    </source>
</evidence>
<evidence type="ECO:0000256" key="7">
    <source>
        <dbReference type="ARBA" id="ARBA00022840"/>
    </source>
</evidence>
<keyword evidence="3 16" id="KW-0813">Transport</keyword>
<evidence type="ECO:0000313" key="20">
    <source>
        <dbReference type="RefSeq" id="XP_026678737.1"/>
    </source>
</evidence>
<comment type="subunit">
    <text evidence="14">Probable component of the PAM complex at least composed of a mitochondrial HSP70 protein, GRPEL1 or GRPEL2, TIMM44, TIMM16/PAM16 and TIMM14/DNAJC19. The complex interacts with the TIMM23 component of the TIM23 complex. Interacts with SLC25A4/ANT1 and SLC25A5/ANT2; leading to inhibit the presequence translocase TIMM23, thereby promoting stabilization of PINK1.</text>
</comment>
<evidence type="ECO:0000256" key="9">
    <source>
        <dbReference type="ARBA" id="ARBA00022946"/>
    </source>
</evidence>
<feature type="domain" description="Tim44-like" evidence="18">
    <location>
        <begin position="277"/>
        <end position="426"/>
    </location>
</feature>
<dbReference type="InterPro" id="IPR032710">
    <property type="entry name" value="NTF2-like_dom_sf"/>
</dbReference>
<feature type="coiled-coil region" evidence="17">
    <location>
        <begin position="54"/>
        <end position="91"/>
    </location>
</feature>
<dbReference type="GO" id="GO:0030150">
    <property type="term" value="P:protein import into mitochondrial matrix"/>
    <property type="evidence" value="ECO:0007669"/>
    <property type="project" value="InterPro"/>
</dbReference>
<keyword evidence="11 16" id="KW-0496">Mitochondrion</keyword>
<dbReference type="PaxDb" id="121845-A0A1S3CZK3"/>
<dbReference type="OrthoDB" id="10265990at2759"/>
<keyword evidence="8 16" id="KW-0653">Protein transport</keyword>
<keyword evidence="5" id="KW-0547">Nucleotide-binding</keyword>
<evidence type="ECO:0000256" key="4">
    <source>
        <dbReference type="ARBA" id="ARBA00022553"/>
    </source>
</evidence>
<dbReference type="PIRSF" id="PIRSF037871">
    <property type="entry name" value="TIM44"/>
    <property type="match status" value="1"/>
</dbReference>
<dbReference type="OMA" id="NFQMEPF"/>
<dbReference type="InterPro" id="IPR039544">
    <property type="entry name" value="Tim44-like"/>
</dbReference>
<dbReference type="Pfam" id="PF04280">
    <property type="entry name" value="Tim44"/>
    <property type="match status" value="1"/>
</dbReference>
<protein>
    <recommendedName>
        <fullName evidence="15 16">Mitochondrial import inner membrane translocase subunit TIM44</fullName>
    </recommendedName>
</protein>